<keyword evidence="5" id="KW-0677">Repeat</keyword>
<comment type="similarity">
    <text evidence="2 11">Belongs to the mitochondrial carrier (TC 2.A.29) family.</text>
</comment>
<feature type="repeat" description="Solcar" evidence="10">
    <location>
        <begin position="1"/>
        <end position="90"/>
    </location>
</feature>
<dbReference type="InterPro" id="IPR018108">
    <property type="entry name" value="MCP_transmembrane"/>
</dbReference>
<dbReference type="SUPFAM" id="SSF103506">
    <property type="entry name" value="Mitochondrial carrier"/>
    <property type="match status" value="1"/>
</dbReference>
<proteinExistence type="inferred from homology"/>
<evidence type="ECO:0000313" key="13">
    <source>
        <dbReference type="Proteomes" id="UP001642540"/>
    </source>
</evidence>
<evidence type="ECO:0000256" key="6">
    <source>
        <dbReference type="ARBA" id="ARBA00022792"/>
    </source>
</evidence>
<comment type="caution">
    <text evidence="12">The sequence shown here is derived from an EMBL/GenBank/DDBJ whole genome shotgun (WGS) entry which is preliminary data.</text>
</comment>
<evidence type="ECO:0000256" key="11">
    <source>
        <dbReference type="RuleBase" id="RU000488"/>
    </source>
</evidence>
<keyword evidence="8" id="KW-0496">Mitochondrion</keyword>
<evidence type="ECO:0000256" key="7">
    <source>
        <dbReference type="ARBA" id="ARBA00022989"/>
    </source>
</evidence>
<feature type="repeat" description="Solcar" evidence="10">
    <location>
        <begin position="100"/>
        <end position="194"/>
    </location>
</feature>
<evidence type="ECO:0000256" key="1">
    <source>
        <dbReference type="ARBA" id="ARBA00004448"/>
    </source>
</evidence>
<dbReference type="PANTHER" id="PTHR45928">
    <property type="entry name" value="RE38146P"/>
    <property type="match status" value="1"/>
</dbReference>
<dbReference type="InterPro" id="IPR023395">
    <property type="entry name" value="MCP_dom_sf"/>
</dbReference>
<evidence type="ECO:0000256" key="10">
    <source>
        <dbReference type="PROSITE-ProRule" id="PRU00282"/>
    </source>
</evidence>
<sequence length="313" mass="34974">MELMLGGVAAVGAGFFSNPLEVVKIRMQLQGELQAKGNYSVHYKNVFHAAYTIGARDGLVALQKGLVPALWYQWVMNGTRLGLYHLGDELGLTRNKDGHTNVFRSAAVASAAGIVAGVVGSPLFLVKTQLQSRANDSSIAVGQQHKHTRMIPAFREIYRKFGVLGFWRGTTGSLPRLVVASAVQIPTFEKTLELVKSKNLFKEGSFMNPFCASMIAGLFVSFAMAPFDLMSTRFYNQGVDANGRGLLYKNLLDCGVKIYKKEGPRGFFKGWTANYFRLGPHTLLSLVFWEQLRFYYHEYELEHPKLAKWSLHH</sequence>
<evidence type="ECO:0000256" key="5">
    <source>
        <dbReference type="ARBA" id="ARBA00022737"/>
    </source>
</evidence>
<reference evidence="12 13" key="1">
    <citation type="submission" date="2024-08" db="EMBL/GenBank/DDBJ databases">
        <authorList>
            <person name="Cucini C."/>
            <person name="Frati F."/>
        </authorList>
    </citation>
    <scope>NUCLEOTIDE SEQUENCE [LARGE SCALE GENOMIC DNA]</scope>
</reference>
<dbReference type="EMBL" id="CAXLJM020000149">
    <property type="protein sequence ID" value="CAL8142772.1"/>
    <property type="molecule type" value="Genomic_DNA"/>
</dbReference>
<dbReference type="Proteomes" id="UP001642540">
    <property type="component" value="Unassembled WGS sequence"/>
</dbReference>
<keyword evidence="7" id="KW-1133">Transmembrane helix</keyword>
<accession>A0ABP1S358</accession>
<evidence type="ECO:0008006" key="14">
    <source>
        <dbReference type="Google" id="ProtNLM"/>
    </source>
</evidence>
<feature type="repeat" description="Solcar" evidence="10">
    <location>
        <begin position="204"/>
        <end position="295"/>
    </location>
</feature>
<keyword evidence="6" id="KW-0999">Mitochondrion inner membrane</keyword>
<protein>
    <recommendedName>
        <fullName evidence="14">Solute carrier family 25 member 35</fullName>
    </recommendedName>
</protein>
<name>A0ABP1S358_9HEXA</name>
<dbReference type="PANTHER" id="PTHR45928:SF1">
    <property type="entry name" value="RE38146P"/>
    <property type="match status" value="1"/>
</dbReference>
<evidence type="ECO:0000256" key="2">
    <source>
        <dbReference type="ARBA" id="ARBA00006375"/>
    </source>
</evidence>
<evidence type="ECO:0000313" key="12">
    <source>
        <dbReference type="EMBL" id="CAL8142772.1"/>
    </source>
</evidence>
<keyword evidence="4 10" id="KW-0812">Transmembrane</keyword>
<organism evidence="12 13">
    <name type="scientific">Orchesella dallaii</name>
    <dbReference type="NCBI Taxonomy" id="48710"/>
    <lineage>
        <taxon>Eukaryota</taxon>
        <taxon>Metazoa</taxon>
        <taxon>Ecdysozoa</taxon>
        <taxon>Arthropoda</taxon>
        <taxon>Hexapoda</taxon>
        <taxon>Collembola</taxon>
        <taxon>Entomobryomorpha</taxon>
        <taxon>Entomobryoidea</taxon>
        <taxon>Orchesellidae</taxon>
        <taxon>Orchesellinae</taxon>
        <taxon>Orchesella</taxon>
    </lineage>
</organism>
<keyword evidence="9 10" id="KW-0472">Membrane</keyword>
<dbReference type="PROSITE" id="PS50920">
    <property type="entry name" value="SOLCAR"/>
    <property type="match status" value="3"/>
</dbReference>
<evidence type="ECO:0000256" key="9">
    <source>
        <dbReference type="ARBA" id="ARBA00023136"/>
    </source>
</evidence>
<dbReference type="InterPro" id="IPR051508">
    <property type="entry name" value="Mito_Carrier_Antiporter"/>
</dbReference>
<keyword evidence="13" id="KW-1185">Reference proteome</keyword>
<evidence type="ECO:0000256" key="4">
    <source>
        <dbReference type="ARBA" id="ARBA00022692"/>
    </source>
</evidence>
<dbReference type="Gene3D" id="1.50.40.10">
    <property type="entry name" value="Mitochondrial carrier domain"/>
    <property type="match status" value="1"/>
</dbReference>
<gene>
    <name evidence="12" type="ORF">ODALV1_LOCUS29146</name>
</gene>
<comment type="subcellular location">
    <subcellularLocation>
        <location evidence="1">Mitochondrion inner membrane</location>
        <topology evidence="1">Multi-pass membrane protein</topology>
    </subcellularLocation>
</comment>
<evidence type="ECO:0000256" key="8">
    <source>
        <dbReference type="ARBA" id="ARBA00023128"/>
    </source>
</evidence>
<evidence type="ECO:0000256" key="3">
    <source>
        <dbReference type="ARBA" id="ARBA00022448"/>
    </source>
</evidence>
<keyword evidence="3 11" id="KW-0813">Transport</keyword>
<dbReference type="Pfam" id="PF00153">
    <property type="entry name" value="Mito_carr"/>
    <property type="match status" value="3"/>
</dbReference>